<keyword evidence="3" id="KW-1185">Reference proteome</keyword>
<dbReference type="OrthoDB" id="9804993at2"/>
<protein>
    <submittedName>
        <fullName evidence="2">Hydrolase ydeN</fullName>
        <ecNumber evidence="2">3.-.-.-</ecNumber>
    </submittedName>
</protein>
<gene>
    <name evidence="2" type="primary">ydeN</name>
    <name evidence="1" type="ORF">IV50_GL000930</name>
    <name evidence="2" type="ORF">NCTC13645_00863</name>
</gene>
<keyword evidence="2" id="KW-0378">Hydrolase</keyword>
<dbReference type="AlphaFoldDB" id="A0A0R2H4T9"/>
<name>A0A0R2H4T9_WEIVI</name>
<dbReference type="EC" id="3.-.-.-" evidence="2"/>
<dbReference type="EMBL" id="UHIV01000001">
    <property type="protein sequence ID" value="SUP52960.1"/>
    <property type="molecule type" value="Genomic_DNA"/>
</dbReference>
<reference evidence="1 3" key="1">
    <citation type="journal article" date="2015" name="Genome Announc.">
        <title>Expanding the biotechnology potential of lactobacilli through comparative genomics of 213 strains and associated genera.</title>
        <authorList>
            <person name="Sun Z."/>
            <person name="Harris H.M."/>
            <person name="McCann A."/>
            <person name="Guo C."/>
            <person name="Argimon S."/>
            <person name="Zhang W."/>
            <person name="Yang X."/>
            <person name="Jeffery I.B."/>
            <person name="Cooney J.C."/>
            <person name="Kagawa T.F."/>
            <person name="Liu W."/>
            <person name="Song Y."/>
            <person name="Salvetti E."/>
            <person name="Wrobel A."/>
            <person name="Rasinkangas P."/>
            <person name="Parkhill J."/>
            <person name="Rea M.C."/>
            <person name="O'Sullivan O."/>
            <person name="Ritari J."/>
            <person name="Douillard F.P."/>
            <person name="Paul Ross R."/>
            <person name="Yang R."/>
            <person name="Briner A.E."/>
            <person name="Felis G.E."/>
            <person name="de Vos W.M."/>
            <person name="Barrangou R."/>
            <person name="Klaenhammer T.R."/>
            <person name="Caufield P.W."/>
            <person name="Cui Y."/>
            <person name="Zhang H."/>
            <person name="O'Toole P.W."/>
        </authorList>
    </citation>
    <scope>NUCLEOTIDE SEQUENCE [LARGE SCALE GENOMIC DNA]</scope>
    <source>
        <strain evidence="1 3">DSM 20410</strain>
    </source>
</reference>
<evidence type="ECO:0000313" key="2">
    <source>
        <dbReference type="EMBL" id="SUP52960.1"/>
    </source>
</evidence>
<reference evidence="2 4" key="2">
    <citation type="submission" date="2018-06" db="EMBL/GenBank/DDBJ databases">
        <authorList>
            <consortium name="Pathogen Informatics"/>
            <person name="Doyle S."/>
        </authorList>
    </citation>
    <scope>NUCLEOTIDE SEQUENCE [LARGE SCALE GENOMIC DNA]</scope>
    <source>
        <strain evidence="2 4">NCTC13645</strain>
    </source>
</reference>
<dbReference type="PANTHER" id="PTHR15394">
    <property type="entry name" value="SERINE HYDROLASE RBBP9"/>
    <property type="match status" value="1"/>
</dbReference>
<dbReference type="Pfam" id="PF06821">
    <property type="entry name" value="Ser_hydrolase"/>
    <property type="match status" value="1"/>
</dbReference>
<dbReference type="RefSeq" id="WP_057745718.1">
    <property type="nucleotide sequence ID" value="NZ_BJLU01000002.1"/>
</dbReference>
<accession>A0A0R2H4T9</accession>
<dbReference type="InterPro" id="IPR029058">
    <property type="entry name" value="AB_hydrolase_fold"/>
</dbReference>
<dbReference type="STRING" id="1629.IV50_GL000930"/>
<proteinExistence type="predicted"/>
<dbReference type="GO" id="GO:0016787">
    <property type="term" value="F:hydrolase activity"/>
    <property type="evidence" value="ECO:0007669"/>
    <property type="project" value="UniProtKB-KW"/>
</dbReference>
<dbReference type="PATRIC" id="fig|1629.5.peg.938"/>
<dbReference type="EMBL" id="JQBM01000002">
    <property type="protein sequence ID" value="KRN46646.1"/>
    <property type="molecule type" value="Genomic_DNA"/>
</dbReference>
<dbReference type="PANTHER" id="PTHR15394:SF3">
    <property type="entry name" value="SERINE HYDROLASE RBBP9"/>
    <property type="match status" value="1"/>
</dbReference>
<evidence type="ECO:0000313" key="3">
    <source>
        <dbReference type="Proteomes" id="UP000051992"/>
    </source>
</evidence>
<dbReference type="SUPFAM" id="SSF53474">
    <property type="entry name" value="alpha/beta-Hydrolases"/>
    <property type="match status" value="1"/>
</dbReference>
<evidence type="ECO:0000313" key="1">
    <source>
        <dbReference type="EMBL" id="KRN46646.1"/>
    </source>
</evidence>
<evidence type="ECO:0000313" key="4">
    <source>
        <dbReference type="Proteomes" id="UP000254621"/>
    </source>
</evidence>
<dbReference type="InterPro" id="IPR010662">
    <property type="entry name" value="RBBP9/YdeN"/>
</dbReference>
<dbReference type="Gene3D" id="3.40.50.1820">
    <property type="entry name" value="alpha/beta hydrolase"/>
    <property type="match status" value="1"/>
</dbReference>
<dbReference type="Proteomes" id="UP000254621">
    <property type="component" value="Unassembled WGS sequence"/>
</dbReference>
<sequence length="181" mass="20232">MNYYIVPGYGANADSDWFEWLDQYIVKHQGGRVKRLSLPEKDDLNMDAWTTYLSEIIDPNQENCLIGHSLGVLRILTYLAETNGAPVSVLLVSGFNQELSAFPELNQIVPQELNEMGIRARIAQGVMVTAQDDPIVSWQISFDLATALQIDCLVRPTGGHFLGRRAPILGEVLAGMQQWRT</sequence>
<dbReference type="Proteomes" id="UP000051992">
    <property type="component" value="Unassembled WGS sequence"/>
</dbReference>
<organism evidence="1 3">
    <name type="scientific">Weissella viridescens</name>
    <name type="common">Lactobacillus viridescens</name>
    <dbReference type="NCBI Taxonomy" id="1629"/>
    <lineage>
        <taxon>Bacteria</taxon>
        <taxon>Bacillati</taxon>
        <taxon>Bacillota</taxon>
        <taxon>Bacilli</taxon>
        <taxon>Lactobacillales</taxon>
        <taxon>Lactobacillaceae</taxon>
        <taxon>Weissella</taxon>
    </lineage>
</organism>